<dbReference type="EMBL" id="JAQQFN010000055">
    <property type="protein sequence ID" value="MFL9889014.1"/>
    <property type="molecule type" value="Genomic_DNA"/>
</dbReference>
<dbReference type="Pfam" id="PF12802">
    <property type="entry name" value="MarR_2"/>
    <property type="match status" value="1"/>
</dbReference>
<gene>
    <name evidence="5" type="ORF">PQR66_38745</name>
</gene>
<evidence type="ECO:0000256" key="2">
    <source>
        <dbReference type="ARBA" id="ARBA00023125"/>
    </source>
</evidence>
<protein>
    <submittedName>
        <fullName evidence="5">MarR family transcriptional regulator</fullName>
    </submittedName>
</protein>
<keyword evidence="3" id="KW-0804">Transcription</keyword>
<keyword evidence="6" id="KW-1185">Reference proteome</keyword>
<dbReference type="PANTHER" id="PTHR42756:SF1">
    <property type="entry name" value="TRANSCRIPTIONAL REPRESSOR OF EMRAB OPERON"/>
    <property type="match status" value="1"/>
</dbReference>
<keyword evidence="2" id="KW-0238">DNA-binding</keyword>
<dbReference type="RefSeq" id="WP_408335921.1">
    <property type="nucleotide sequence ID" value="NZ_JAQQFH010000063.1"/>
</dbReference>
<evidence type="ECO:0000256" key="3">
    <source>
        <dbReference type="ARBA" id="ARBA00023163"/>
    </source>
</evidence>
<keyword evidence="1" id="KW-0805">Transcription regulation</keyword>
<dbReference type="InterPro" id="IPR036390">
    <property type="entry name" value="WH_DNA-bd_sf"/>
</dbReference>
<sequence>MKTRVQSEELRQARAFLNRLSGEKSAAEGGPFPQERYRYDLSQVQILSTLLERLYTKQMLPLHELPLLEWRLLEAIGNSPGITAAEFSRYWVYDKVTVSRALRTLKARDLVESAPHATDGRRAELRLTTAGQAAFNDQLSAKHRLLEALSSVLSDKEMTEFTRVSHKLIDHFRRVDEETRP</sequence>
<dbReference type="SUPFAM" id="SSF46785">
    <property type="entry name" value="Winged helix' DNA-binding domain"/>
    <property type="match status" value="1"/>
</dbReference>
<dbReference type="InterPro" id="IPR000835">
    <property type="entry name" value="HTH_MarR-typ"/>
</dbReference>
<accession>A0ABW9A180</accession>
<name>A0ABW9A180_9BURK</name>
<dbReference type="Gene3D" id="1.10.10.10">
    <property type="entry name" value="Winged helix-like DNA-binding domain superfamily/Winged helix DNA-binding domain"/>
    <property type="match status" value="1"/>
</dbReference>
<evidence type="ECO:0000259" key="4">
    <source>
        <dbReference type="PROSITE" id="PS50995"/>
    </source>
</evidence>
<dbReference type="Proteomes" id="UP001629249">
    <property type="component" value="Unassembled WGS sequence"/>
</dbReference>
<reference evidence="5 6" key="1">
    <citation type="journal article" date="2024" name="Chem. Sci.">
        <title>Discovery of megapolipeptins by genome mining of a Burkholderiales bacteria collection.</title>
        <authorList>
            <person name="Paulo B.S."/>
            <person name="Recchia M.J.J."/>
            <person name="Lee S."/>
            <person name="Fergusson C.H."/>
            <person name="Romanowski S.B."/>
            <person name="Hernandez A."/>
            <person name="Krull N."/>
            <person name="Liu D.Y."/>
            <person name="Cavanagh H."/>
            <person name="Bos A."/>
            <person name="Gray C.A."/>
            <person name="Murphy B.T."/>
            <person name="Linington R.G."/>
            <person name="Eustaquio A.S."/>
        </authorList>
    </citation>
    <scope>NUCLEOTIDE SEQUENCE [LARGE SCALE GENOMIC DNA]</scope>
    <source>
        <strain evidence="5 6">RL16-012-BIC-B</strain>
    </source>
</reference>
<evidence type="ECO:0000256" key="1">
    <source>
        <dbReference type="ARBA" id="ARBA00023015"/>
    </source>
</evidence>
<dbReference type="PROSITE" id="PS50995">
    <property type="entry name" value="HTH_MARR_2"/>
    <property type="match status" value="1"/>
</dbReference>
<dbReference type="InterPro" id="IPR036388">
    <property type="entry name" value="WH-like_DNA-bd_sf"/>
</dbReference>
<dbReference type="PANTHER" id="PTHR42756">
    <property type="entry name" value="TRANSCRIPTIONAL REGULATOR, MARR"/>
    <property type="match status" value="1"/>
</dbReference>
<proteinExistence type="predicted"/>
<feature type="domain" description="HTH marR-type" evidence="4">
    <location>
        <begin position="34"/>
        <end position="170"/>
    </location>
</feature>
<evidence type="ECO:0000313" key="5">
    <source>
        <dbReference type="EMBL" id="MFL9889014.1"/>
    </source>
</evidence>
<organism evidence="5 6">
    <name type="scientific">Paraburkholderia agricolaris</name>
    <dbReference type="NCBI Taxonomy" id="2152888"/>
    <lineage>
        <taxon>Bacteria</taxon>
        <taxon>Pseudomonadati</taxon>
        <taxon>Pseudomonadota</taxon>
        <taxon>Betaproteobacteria</taxon>
        <taxon>Burkholderiales</taxon>
        <taxon>Burkholderiaceae</taxon>
        <taxon>Paraburkholderia</taxon>
    </lineage>
</organism>
<evidence type="ECO:0000313" key="6">
    <source>
        <dbReference type="Proteomes" id="UP001629249"/>
    </source>
</evidence>
<comment type="caution">
    <text evidence="5">The sequence shown here is derived from an EMBL/GenBank/DDBJ whole genome shotgun (WGS) entry which is preliminary data.</text>
</comment>
<dbReference type="SMART" id="SM00347">
    <property type="entry name" value="HTH_MARR"/>
    <property type="match status" value="1"/>
</dbReference>